<keyword evidence="4" id="KW-1185">Reference proteome</keyword>
<dbReference type="InterPro" id="IPR012338">
    <property type="entry name" value="Beta-lactam/transpept-like"/>
</dbReference>
<feature type="domain" description="Beta-lactamase-related" evidence="2">
    <location>
        <begin position="44"/>
        <end position="362"/>
    </location>
</feature>
<dbReference type="SUPFAM" id="SSF56601">
    <property type="entry name" value="beta-lactamase/transpeptidase-like"/>
    <property type="match status" value="1"/>
</dbReference>
<dbReference type="OrthoDB" id="3174977at2"/>
<organism evidence="3 4">
    <name type="scientific">Mycolicibacterium smegmatis (strain ATCC 700084 / mc(2)155)</name>
    <name type="common">Mycobacterium smegmatis</name>
    <dbReference type="NCBI Taxonomy" id="246196"/>
    <lineage>
        <taxon>Bacteria</taxon>
        <taxon>Bacillati</taxon>
        <taxon>Actinomycetota</taxon>
        <taxon>Actinomycetes</taxon>
        <taxon>Mycobacteriales</taxon>
        <taxon>Mycobacteriaceae</taxon>
        <taxon>Mycolicibacterium</taxon>
    </lineage>
</organism>
<reference evidence="3 4" key="1">
    <citation type="submission" date="2006-10" db="EMBL/GenBank/DDBJ databases">
        <authorList>
            <person name="Fleischmann R.D."/>
            <person name="Dodson R.J."/>
            <person name="Haft D.H."/>
            <person name="Merkel J.S."/>
            <person name="Nelson W.C."/>
            <person name="Fraser C.M."/>
        </authorList>
    </citation>
    <scope>NUCLEOTIDE SEQUENCE [LARGE SCALE GENOMIC DNA]</scope>
    <source>
        <strain evidence="4">ATCC 700084 / mc(2)155</strain>
    </source>
</reference>
<dbReference type="InterPro" id="IPR050491">
    <property type="entry name" value="AmpC-like"/>
</dbReference>
<dbReference type="PATRIC" id="fig|246196.19.peg.1571"/>
<dbReference type="eggNOG" id="COG1680">
    <property type="taxonomic scope" value="Bacteria"/>
</dbReference>
<dbReference type="PaxDb" id="246196-MSMEI_1548"/>
<dbReference type="EMBL" id="CP000480">
    <property type="protein sequence ID" value="ABK73811.1"/>
    <property type="molecule type" value="Genomic_DNA"/>
</dbReference>
<dbReference type="KEGG" id="msm:MSMEG_1586"/>
<dbReference type="Proteomes" id="UP000000757">
    <property type="component" value="Chromosome"/>
</dbReference>
<dbReference type="Pfam" id="PF00144">
    <property type="entry name" value="Beta-lactamase"/>
    <property type="match status" value="1"/>
</dbReference>
<dbReference type="AlphaFoldDB" id="A0QSS7"/>
<dbReference type="InterPro" id="IPR001466">
    <property type="entry name" value="Beta-lactam-related"/>
</dbReference>
<dbReference type="STRING" id="246196.MSMEG_1586"/>
<dbReference type="PANTHER" id="PTHR46825">
    <property type="entry name" value="D-ALANYL-D-ALANINE-CARBOXYPEPTIDASE/ENDOPEPTIDASE AMPH"/>
    <property type="match status" value="1"/>
</dbReference>
<feature type="chain" id="PRO_5038440802" evidence="1">
    <location>
        <begin position="22"/>
        <end position="374"/>
    </location>
</feature>
<name>A0QSS7_MYCS2</name>
<dbReference type="KEGG" id="msb:LJ00_07920"/>
<evidence type="ECO:0000313" key="3">
    <source>
        <dbReference type="EMBL" id="ABK73811.1"/>
    </source>
</evidence>
<protein>
    <submittedName>
        <fullName evidence="3">Beta-lactamase</fullName>
    </submittedName>
</protein>
<evidence type="ECO:0000259" key="2">
    <source>
        <dbReference type="Pfam" id="PF00144"/>
    </source>
</evidence>
<dbReference type="Gene3D" id="3.40.710.10">
    <property type="entry name" value="DD-peptidase/beta-lactamase superfamily"/>
    <property type="match status" value="1"/>
</dbReference>
<sequence>MMSAWPLVPGFVRAATGAVIAAITFVAASACATAPAAPPIAAQLDDAVGKVMADLSIPGAVVGFWGPDVTYVRAFGVADTATRAPMQADMYTRIGSLTKTFTITALLTLIDQGKAGLDDPISMYVADVPSGDTITLRHLAQMQSGLVTYDGVPEFEAAFLADPQRTFTPQQLLGYALDKPLQFPPGTQYDYCNTNTVLLGLVVEKLSGQSLADYVRQHILVPLKLTHTSIPTSPAFPEPHPQGYTVLDGTPRVTTDWNPSWAWSNGNMISTLDDMRVWAQKLSSGELLSENLRDERFRTALPMSENAKYGVGAFDTNGWIGHSGITPGFETVVVGLPEAQSTLVVFVNTDVPHEVGTAVATAVTGVVTPDNVYR</sequence>
<proteinExistence type="predicted"/>
<evidence type="ECO:0000313" key="4">
    <source>
        <dbReference type="Proteomes" id="UP000000757"/>
    </source>
</evidence>
<keyword evidence="1" id="KW-0732">Signal</keyword>
<dbReference type="PANTHER" id="PTHR46825:SF7">
    <property type="entry name" value="D-ALANYL-D-ALANINE CARBOXYPEPTIDASE"/>
    <property type="match status" value="1"/>
</dbReference>
<evidence type="ECO:0000256" key="1">
    <source>
        <dbReference type="SAM" id="SignalP"/>
    </source>
</evidence>
<feature type="signal peptide" evidence="1">
    <location>
        <begin position="1"/>
        <end position="21"/>
    </location>
</feature>
<accession>A0QSS7</accession>
<gene>
    <name evidence="3" type="ordered locus">MSMEG_1586</name>
</gene>